<dbReference type="InterPro" id="IPR035472">
    <property type="entry name" value="RpiR-like_SIS"/>
</dbReference>
<feature type="domain" description="SIS" evidence="2">
    <location>
        <begin position="62"/>
        <end position="205"/>
    </location>
</feature>
<reference evidence="3 4" key="1">
    <citation type="submission" date="2021-03" db="EMBL/GenBank/DDBJ databases">
        <title>Sequencing the genomes of 1000 actinobacteria strains.</title>
        <authorList>
            <person name="Klenk H.-P."/>
        </authorList>
    </citation>
    <scope>NUCLEOTIDE SEQUENCE [LARGE SCALE GENOMIC DNA]</scope>
    <source>
        <strain evidence="3 4">DSM 45256</strain>
    </source>
</reference>
<proteinExistence type="predicted"/>
<dbReference type="SUPFAM" id="SSF53697">
    <property type="entry name" value="SIS domain"/>
    <property type="match status" value="1"/>
</dbReference>
<evidence type="ECO:0000256" key="1">
    <source>
        <dbReference type="SAM" id="MobiDB-lite"/>
    </source>
</evidence>
<name>A0ABS4VUH4_9PSEU</name>
<gene>
    <name evidence="3" type="ORF">JOF36_003293</name>
</gene>
<comment type="caution">
    <text evidence="3">The sequence shown here is derived from an EMBL/GenBank/DDBJ whole genome shotgun (WGS) entry which is preliminary data.</text>
</comment>
<sequence>MSPAQPGEPGADRDLVSPSQRFDARMQRRSGSVLRRRLVEQELASLQAVLERFTEDGSIERAAAHVVGARRRFILGTGKSFAFARLLAGDLGAALSQVTQIDGSLAPAVDVLTEVRDTDVLVAYSFRRYRKDTVEISRAFVQAGGSLVLITDSADGPLTDVAAEVVVVPTESASWSDSPTAVASATHILSALTTASAKGARRRLQERDRVSAELGLHIDPAEES</sequence>
<dbReference type="PANTHER" id="PTHR30514:SF18">
    <property type="entry name" value="RPIR-FAMILY TRANSCRIPTIONAL REGULATOR"/>
    <property type="match status" value="1"/>
</dbReference>
<dbReference type="Gene3D" id="3.40.50.10490">
    <property type="entry name" value="Glucose-6-phosphate isomerase like protein, domain 1"/>
    <property type="match status" value="1"/>
</dbReference>
<accession>A0ABS4VUH4</accession>
<evidence type="ECO:0000259" key="2">
    <source>
        <dbReference type="PROSITE" id="PS51464"/>
    </source>
</evidence>
<dbReference type="Proteomes" id="UP001519295">
    <property type="component" value="Unassembled WGS sequence"/>
</dbReference>
<protein>
    <submittedName>
        <fullName evidence="3">DNA-binding MurR/RpiR family transcriptional regulator</fullName>
    </submittedName>
</protein>
<evidence type="ECO:0000313" key="3">
    <source>
        <dbReference type="EMBL" id="MBP2367597.1"/>
    </source>
</evidence>
<dbReference type="GO" id="GO:0003677">
    <property type="term" value="F:DNA binding"/>
    <property type="evidence" value="ECO:0007669"/>
    <property type="project" value="UniProtKB-KW"/>
</dbReference>
<dbReference type="Pfam" id="PF01380">
    <property type="entry name" value="SIS"/>
    <property type="match status" value="1"/>
</dbReference>
<dbReference type="InterPro" id="IPR001347">
    <property type="entry name" value="SIS_dom"/>
</dbReference>
<feature type="region of interest" description="Disordered" evidence="1">
    <location>
        <begin position="1"/>
        <end position="28"/>
    </location>
</feature>
<dbReference type="RefSeq" id="WP_307862414.1">
    <property type="nucleotide sequence ID" value="NZ_JAGINU010000001.1"/>
</dbReference>
<dbReference type="InterPro" id="IPR047640">
    <property type="entry name" value="RpiR-like"/>
</dbReference>
<dbReference type="CDD" id="cd05013">
    <property type="entry name" value="SIS_RpiR"/>
    <property type="match status" value="1"/>
</dbReference>
<dbReference type="PANTHER" id="PTHR30514">
    <property type="entry name" value="GLUCOKINASE"/>
    <property type="match status" value="1"/>
</dbReference>
<organism evidence="3 4">
    <name type="scientific">Pseudonocardia parietis</name>
    <dbReference type="NCBI Taxonomy" id="570936"/>
    <lineage>
        <taxon>Bacteria</taxon>
        <taxon>Bacillati</taxon>
        <taxon>Actinomycetota</taxon>
        <taxon>Actinomycetes</taxon>
        <taxon>Pseudonocardiales</taxon>
        <taxon>Pseudonocardiaceae</taxon>
        <taxon>Pseudonocardia</taxon>
    </lineage>
</organism>
<keyword evidence="4" id="KW-1185">Reference proteome</keyword>
<dbReference type="PROSITE" id="PS51464">
    <property type="entry name" value="SIS"/>
    <property type="match status" value="1"/>
</dbReference>
<dbReference type="InterPro" id="IPR046348">
    <property type="entry name" value="SIS_dom_sf"/>
</dbReference>
<keyword evidence="3" id="KW-0238">DNA-binding</keyword>
<evidence type="ECO:0000313" key="4">
    <source>
        <dbReference type="Proteomes" id="UP001519295"/>
    </source>
</evidence>
<dbReference type="EMBL" id="JAGINU010000001">
    <property type="protein sequence ID" value="MBP2367597.1"/>
    <property type="molecule type" value="Genomic_DNA"/>
</dbReference>